<organism evidence="1 2">
    <name type="scientific">Panagrolaimus sp. JU765</name>
    <dbReference type="NCBI Taxonomy" id="591449"/>
    <lineage>
        <taxon>Eukaryota</taxon>
        <taxon>Metazoa</taxon>
        <taxon>Ecdysozoa</taxon>
        <taxon>Nematoda</taxon>
        <taxon>Chromadorea</taxon>
        <taxon>Rhabditida</taxon>
        <taxon>Tylenchina</taxon>
        <taxon>Panagrolaimomorpha</taxon>
        <taxon>Panagrolaimoidea</taxon>
        <taxon>Panagrolaimidae</taxon>
        <taxon>Panagrolaimus</taxon>
    </lineage>
</organism>
<evidence type="ECO:0000313" key="2">
    <source>
        <dbReference type="WBParaSite" id="JU765_v2.g7193.t1"/>
    </source>
</evidence>
<protein>
    <submittedName>
        <fullName evidence="2">Uncharacterized protein</fullName>
    </submittedName>
</protein>
<sequence length="615" mass="70906">MDSKLIIWLFLFLFLTDYVCADRMALYQSNGDFLPHVRLSKDLLDFKRYDKRIRPTVDYVTPTKVTFSMSLYQILAINEKMQNLELNVWVIQKWTDAFLGWDPHKYGMINTTILPYDKIWLPDTYVYNSVVMNREETERYINVVVNTEYWNRKRGALVKFMYPALYRTTCRLNIKFFPYDQQTCTLIISSWTSDKGSIDYEAEFDSVNLDNFIPNEEWVVVSFKIKRVEEKFVCCPEPWVLLEATLVVRRKPLYYIVNLVIPTSVITLVAVTGFFTPASTSNERREKLSLGIDSLLAHSLLLMMVSEQMPTTSDYVPLFGLFYLSIIMIIFIGTLFTALILNIHLQKTFNKPIPPLVSYIFFRKIAVWLSIRPSTTLLELWMETGVRIEGFERKNKIRKFAKKLAKADNKKLGKEKTPENHNNLLTTDPLPLLNNHLSRPPSLIVTPQIHDPAAKPPFSPRNEPKPRRNTPAASIAARNNWKRLAQRANAKRREELGKQLQDIPYMDSTPQNSALPGFPNRSASTTLPALQLFGLAHGAGFSSAHSIDNAMLHMKLRRRNAQEWEFLATVLDRVLLIVFSILVLLVTSVMIGIGEALHFSYNLEDKENNITTIGF</sequence>
<evidence type="ECO:0000313" key="1">
    <source>
        <dbReference type="Proteomes" id="UP000887576"/>
    </source>
</evidence>
<dbReference type="Proteomes" id="UP000887576">
    <property type="component" value="Unplaced"/>
</dbReference>
<name>A0AC34RIR9_9BILA</name>
<dbReference type="WBParaSite" id="JU765_v2.g7193.t1">
    <property type="protein sequence ID" value="JU765_v2.g7193.t1"/>
    <property type="gene ID" value="JU765_v2.g7193"/>
</dbReference>
<accession>A0AC34RIR9</accession>
<reference evidence="2" key="1">
    <citation type="submission" date="2022-11" db="UniProtKB">
        <authorList>
            <consortium name="WormBaseParasite"/>
        </authorList>
    </citation>
    <scope>IDENTIFICATION</scope>
</reference>
<proteinExistence type="predicted"/>